<comment type="caution">
    <text evidence="2">The sequence shown here is derived from an EMBL/GenBank/DDBJ whole genome shotgun (WGS) entry which is preliminary data.</text>
</comment>
<name>A0A931J3H9_9BURK</name>
<organism evidence="2 3">
    <name type="scientific">Inhella proteolytica</name>
    <dbReference type="NCBI Taxonomy" id="2795029"/>
    <lineage>
        <taxon>Bacteria</taxon>
        <taxon>Pseudomonadati</taxon>
        <taxon>Pseudomonadota</taxon>
        <taxon>Betaproteobacteria</taxon>
        <taxon>Burkholderiales</taxon>
        <taxon>Sphaerotilaceae</taxon>
        <taxon>Inhella</taxon>
    </lineage>
</organism>
<dbReference type="Proteomes" id="UP000613266">
    <property type="component" value="Unassembled WGS sequence"/>
</dbReference>
<evidence type="ECO:0000313" key="2">
    <source>
        <dbReference type="EMBL" id="MBH9578093.1"/>
    </source>
</evidence>
<feature type="region of interest" description="Disordered" evidence="1">
    <location>
        <begin position="33"/>
        <end position="54"/>
    </location>
</feature>
<accession>A0A931J3H9</accession>
<protein>
    <submittedName>
        <fullName evidence="2">Uncharacterized protein</fullName>
    </submittedName>
</protein>
<dbReference type="AlphaFoldDB" id="A0A931J3H9"/>
<reference evidence="2" key="1">
    <citation type="submission" date="2020-12" db="EMBL/GenBank/DDBJ databases">
        <title>The genome sequence of Inhella sp. 1Y17.</title>
        <authorList>
            <person name="Liu Y."/>
        </authorList>
    </citation>
    <scope>NUCLEOTIDE SEQUENCE</scope>
    <source>
        <strain evidence="2">1Y17</strain>
    </source>
</reference>
<evidence type="ECO:0000313" key="3">
    <source>
        <dbReference type="Proteomes" id="UP000613266"/>
    </source>
</evidence>
<gene>
    <name evidence="2" type="ORF">I7X39_14395</name>
</gene>
<proteinExistence type="predicted"/>
<dbReference type="RefSeq" id="WP_198111861.1">
    <property type="nucleotide sequence ID" value="NZ_JAEDAK010000009.1"/>
</dbReference>
<dbReference type="EMBL" id="JAEDAK010000009">
    <property type="protein sequence ID" value="MBH9578093.1"/>
    <property type="molecule type" value="Genomic_DNA"/>
</dbReference>
<evidence type="ECO:0000256" key="1">
    <source>
        <dbReference type="SAM" id="MobiDB-lite"/>
    </source>
</evidence>
<sequence>MNLRLPPLLSDLLAALALVGLAFVGASLLSKQTETNPTKPNALLIAKSSQSTKT</sequence>
<keyword evidence="3" id="KW-1185">Reference proteome</keyword>